<dbReference type="InterPro" id="IPR013783">
    <property type="entry name" value="Ig-like_fold"/>
</dbReference>
<evidence type="ECO:0000259" key="1">
    <source>
        <dbReference type="Pfam" id="PF09118"/>
    </source>
</evidence>
<dbReference type="AlphaFoldDB" id="A0A158CPT9"/>
<protein>
    <submittedName>
        <fullName evidence="2">Sugar-binding protein</fullName>
    </submittedName>
</protein>
<proteinExistence type="predicted"/>
<accession>A0A158CPT9</accession>
<keyword evidence="3" id="KW-1185">Reference proteome</keyword>
<evidence type="ECO:0000313" key="3">
    <source>
        <dbReference type="Proteomes" id="UP000071859"/>
    </source>
</evidence>
<reference evidence="2" key="1">
    <citation type="submission" date="2016-01" db="EMBL/GenBank/DDBJ databases">
        <authorList>
            <person name="Peeters C."/>
        </authorList>
    </citation>
    <scope>NUCLEOTIDE SEQUENCE</scope>
    <source>
        <strain evidence="2">LMG 29321</strain>
    </source>
</reference>
<dbReference type="SUPFAM" id="SSF81296">
    <property type="entry name" value="E set domains"/>
    <property type="match status" value="1"/>
</dbReference>
<dbReference type="InterPro" id="IPR014756">
    <property type="entry name" value="Ig_E-set"/>
</dbReference>
<dbReference type="Pfam" id="PF09118">
    <property type="entry name" value="GO-like_E_set"/>
    <property type="match status" value="1"/>
</dbReference>
<dbReference type="Proteomes" id="UP000071859">
    <property type="component" value="Unassembled WGS sequence"/>
</dbReference>
<sequence length="66" mass="7269">MRLSSVTHSLNGEQRRIPVVFTVDTGGEFLVKVPLDPGVAVPGYYMLFALNVKKVPSISKTLTQHQ</sequence>
<organism evidence="2 3">
    <name type="scientific">Caballeronia calidae</name>
    <dbReference type="NCBI Taxonomy" id="1777139"/>
    <lineage>
        <taxon>Bacteria</taxon>
        <taxon>Pseudomonadati</taxon>
        <taxon>Pseudomonadota</taxon>
        <taxon>Betaproteobacteria</taxon>
        <taxon>Burkholderiales</taxon>
        <taxon>Burkholderiaceae</taxon>
        <taxon>Caballeronia</taxon>
    </lineage>
</organism>
<dbReference type="Gene3D" id="2.60.40.10">
    <property type="entry name" value="Immunoglobulins"/>
    <property type="match status" value="1"/>
</dbReference>
<dbReference type="InterPro" id="IPR015202">
    <property type="entry name" value="GO-like_E_set"/>
</dbReference>
<feature type="domain" description="Galactose oxidase-like Early set" evidence="1">
    <location>
        <begin position="1"/>
        <end position="61"/>
    </location>
</feature>
<comment type="caution">
    <text evidence="2">The sequence shown here is derived from an EMBL/GenBank/DDBJ whole genome shotgun (WGS) entry which is preliminary data.</text>
</comment>
<name>A0A158CPT9_9BURK</name>
<dbReference type="CDD" id="cd02851">
    <property type="entry name" value="E_set_GO_C"/>
    <property type="match status" value="1"/>
</dbReference>
<gene>
    <name evidence="2" type="ORF">AWB78_04220</name>
</gene>
<evidence type="ECO:0000313" key="2">
    <source>
        <dbReference type="EMBL" id="SAK84328.1"/>
    </source>
</evidence>
<dbReference type="EMBL" id="FCOX02000022">
    <property type="protein sequence ID" value="SAK84328.1"/>
    <property type="molecule type" value="Genomic_DNA"/>
</dbReference>